<keyword evidence="7 9" id="KW-0408">Iron</keyword>
<keyword evidence="4 9" id="KW-0349">Heme</keyword>
<dbReference type="SMART" id="SM01060">
    <property type="entry name" value="Catalase"/>
    <property type="match status" value="1"/>
</dbReference>
<dbReference type="CDD" id="cd03132">
    <property type="entry name" value="GATase1_catalase"/>
    <property type="match status" value="1"/>
</dbReference>
<dbReference type="Pfam" id="PF18011">
    <property type="entry name" value="Catalase_C"/>
    <property type="match status" value="1"/>
</dbReference>
<dbReference type="InterPro" id="IPR011614">
    <property type="entry name" value="Catalase_core"/>
</dbReference>
<dbReference type="SUPFAM" id="SSF52317">
    <property type="entry name" value="Class I glutamine amidotransferase-like"/>
    <property type="match status" value="1"/>
</dbReference>
<dbReference type="InterPro" id="IPR041399">
    <property type="entry name" value="Catalase_large_C"/>
</dbReference>
<evidence type="ECO:0000313" key="12">
    <source>
        <dbReference type="EMBL" id="GAA0428241.1"/>
    </source>
</evidence>
<dbReference type="InterPro" id="IPR020835">
    <property type="entry name" value="Catalase_sf"/>
</dbReference>
<accession>A0ABN0Z170</accession>
<keyword evidence="6 9" id="KW-0560">Oxidoreductase</keyword>
<dbReference type="RefSeq" id="WP_425542317.1">
    <property type="nucleotide sequence ID" value="NZ_BAAADM010000002.1"/>
</dbReference>
<dbReference type="Pfam" id="PF06628">
    <property type="entry name" value="Catalase-rel"/>
    <property type="match status" value="1"/>
</dbReference>
<proteinExistence type="inferred from homology"/>
<dbReference type="InterPro" id="IPR029062">
    <property type="entry name" value="Class_I_gatase-like"/>
</dbReference>
<evidence type="ECO:0000256" key="2">
    <source>
        <dbReference type="ARBA" id="ARBA00012314"/>
    </source>
</evidence>
<evidence type="ECO:0000256" key="4">
    <source>
        <dbReference type="ARBA" id="ARBA00022617"/>
    </source>
</evidence>
<dbReference type="Pfam" id="PF00199">
    <property type="entry name" value="Catalase"/>
    <property type="match status" value="1"/>
</dbReference>
<dbReference type="PANTHER" id="PTHR42821">
    <property type="entry name" value="CATALASE"/>
    <property type="match status" value="1"/>
</dbReference>
<feature type="compositionally biased region" description="Basic and acidic residues" evidence="10">
    <location>
        <begin position="1"/>
        <end position="49"/>
    </location>
</feature>
<gene>
    <name evidence="12" type="ORF">GCM10008983_00620</name>
</gene>
<comment type="cofactor">
    <cofactor evidence="1 9">
        <name>heme</name>
        <dbReference type="ChEBI" id="CHEBI:30413"/>
    </cofactor>
</comment>
<protein>
    <recommendedName>
        <fullName evidence="2 9">Catalase</fullName>
        <ecNumber evidence="2 9">1.11.1.6</ecNumber>
    </recommendedName>
</protein>
<evidence type="ECO:0000256" key="7">
    <source>
        <dbReference type="ARBA" id="ARBA00023004"/>
    </source>
</evidence>
<evidence type="ECO:0000256" key="6">
    <source>
        <dbReference type="ARBA" id="ARBA00023002"/>
    </source>
</evidence>
<dbReference type="Gene3D" id="3.40.50.880">
    <property type="match status" value="1"/>
</dbReference>
<dbReference type="PIRSF" id="PIRSF038927">
    <property type="entry name" value="Catalase_clade2"/>
    <property type="match status" value="1"/>
</dbReference>
<comment type="caution">
    <text evidence="12">The sequence shown here is derived from an EMBL/GenBank/DDBJ whole genome shotgun (WGS) entry which is preliminary data.</text>
</comment>
<keyword evidence="3 9" id="KW-0575">Peroxidase</keyword>
<evidence type="ECO:0000313" key="13">
    <source>
        <dbReference type="Proteomes" id="UP001501459"/>
    </source>
</evidence>
<dbReference type="InterPro" id="IPR024712">
    <property type="entry name" value="Catalase_clade2"/>
</dbReference>
<dbReference type="PANTHER" id="PTHR42821:SF1">
    <property type="entry name" value="CATALASE-B"/>
    <property type="match status" value="1"/>
</dbReference>
<dbReference type="InterPro" id="IPR043156">
    <property type="entry name" value="Catalase_clade2_helical"/>
</dbReference>
<keyword evidence="5 9" id="KW-0479">Metal-binding</keyword>
<dbReference type="Gene3D" id="1.20.1370.20">
    <property type="match status" value="1"/>
</dbReference>
<evidence type="ECO:0000259" key="11">
    <source>
        <dbReference type="SMART" id="SM01060"/>
    </source>
</evidence>
<evidence type="ECO:0000256" key="3">
    <source>
        <dbReference type="ARBA" id="ARBA00022559"/>
    </source>
</evidence>
<reference evidence="12 13" key="1">
    <citation type="journal article" date="2019" name="Int. J. Syst. Evol. Microbiol.">
        <title>The Global Catalogue of Microorganisms (GCM) 10K type strain sequencing project: providing services to taxonomists for standard genome sequencing and annotation.</title>
        <authorList>
            <consortium name="The Broad Institute Genomics Platform"/>
            <consortium name="The Broad Institute Genome Sequencing Center for Infectious Disease"/>
            <person name="Wu L."/>
            <person name="Ma J."/>
        </authorList>
    </citation>
    <scope>NUCLEOTIDE SEQUENCE [LARGE SCALE GENOMIC DNA]</scope>
    <source>
        <strain evidence="12 13">JCM 12149</strain>
    </source>
</reference>
<keyword evidence="13" id="KW-1185">Reference proteome</keyword>
<dbReference type="InterPro" id="IPR018028">
    <property type="entry name" value="Catalase"/>
</dbReference>
<dbReference type="PRINTS" id="PR00067">
    <property type="entry name" value="CATALASE"/>
</dbReference>
<feature type="region of interest" description="Disordered" evidence="10">
    <location>
        <begin position="1"/>
        <end position="74"/>
    </location>
</feature>
<keyword evidence="8 9" id="KW-0376">Hydrogen peroxide</keyword>
<dbReference type="EMBL" id="BAAADM010000002">
    <property type="protein sequence ID" value="GAA0428241.1"/>
    <property type="molecule type" value="Genomic_DNA"/>
</dbReference>
<evidence type="ECO:0000256" key="1">
    <source>
        <dbReference type="ARBA" id="ARBA00001971"/>
    </source>
</evidence>
<dbReference type="SUPFAM" id="SSF56634">
    <property type="entry name" value="Heme-dependent catalase-like"/>
    <property type="match status" value="1"/>
</dbReference>
<feature type="domain" description="Catalase core" evidence="11">
    <location>
        <begin position="57"/>
        <end position="445"/>
    </location>
</feature>
<organism evidence="12 13">
    <name type="scientific">Lentibacillus halophilus</name>
    <dbReference type="NCBI Taxonomy" id="295065"/>
    <lineage>
        <taxon>Bacteria</taxon>
        <taxon>Bacillati</taxon>
        <taxon>Bacillota</taxon>
        <taxon>Bacilli</taxon>
        <taxon>Bacillales</taxon>
        <taxon>Bacillaceae</taxon>
        <taxon>Lentibacillus</taxon>
    </lineage>
</organism>
<dbReference type="Gene3D" id="2.40.180.10">
    <property type="entry name" value="Catalase core domain"/>
    <property type="match status" value="1"/>
</dbReference>
<evidence type="ECO:0000256" key="9">
    <source>
        <dbReference type="PIRNR" id="PIRNR038927"/>
    </source>
</evidence>
<evidence type="ECO:0000256" key="10">
    <source>
        <dbReference type="SAM" id="MobiDB-lite"/>
    </source>
</evidence>
<evidence type="ECO:0000256" key="5">
    <source>
        <dbReference type="ARBA" id="ARBA00022723"/>
    </source>
</evidence>
<dbReference type="Proteomes" id="UP001501459">
    <property type="component" value="Unassembled WGS sequence"/>
</dbReference>
<evidence type="ECO:0000256" key="8">
    <source>
        <dbReference type="ARBA" id="ARBA00023324"/>
    </source>
</evidence>
<dbReference type="EC" id="1.11.1.6" evidence="2 9"/>
<dbReference type="PROSITE" id="PS51402">
    <property type="entry name" value="CATALASE_3"/>
    <property type="match status" value="1"/>
</dbReference>
<comment type="catalytic activity">
    <reaction evidence="9">
        <text>2 H2O2 = O2 + 2 H2O</text>
        <dbReference type="Rhea" id="RHEA:20309"/>
        <dbReference type="ChEBI" id="CHEBI:15377"/>
        <dbReference type="ChEBI" id="CHEBI:15379"/>
        <dbReference type="ChEBI" id="CHEBI:16240"/>
        <dbReference type="EC" id="1.11.1.6"/>
    </reaction>
</comment>
<sequence length="710" mass="81075">MDHSSDDNKRNEEINNEKNNERNDEKSDERGGFHHNPKDEQLEQYREHNTGPGKKLTSDAGLKISNDDRSLKAGRRGPTLFQDFRFYKKQSHFSRERIPEKVVHARGFGVYGDFELYKSMRHVTTAEFLQDPGCKTPVFVRFSNFIGSKGSKDTAIDVRGFATKFYTTEGNYDNLALQFPVFLVADAMKFADMVHAIKPNPVTDVPQAAAAHDNFWDYVANNQETAHMIMWLMSMRGRPRSWRMMEGWPINTFRFINEHGKSTFVRFVWKPVLGVHSLLLDEANVIGGVDPDYHRNDIIEAIRCGAYPEYEFGVQLIPEEDEFKYDFDILDDTKLWPEELIPVEIVGKMTLNRLVDNFFAEEEQSSFDPSNVVPGIDFTNDPVLQGRSFAYRDTDYHRLGSGNIQQIPVNQPVNDVNFNERQGYMRHRIDADSVHYRENSLAGNTPETTPPEEGGYAHYPENVDGYKTREVPSESFNDHFSQARLFWNSMTHVEKEDLIETFIYHLAKVESKSVRKQNVDMFVNVDREMACIIADNIGVDRPTGSHVPVEKQSPALSLANMPHSAYTQKVGVLIGNGFHGEEVRNTLDILHKYGVFVDIISEKLGAIRGSDGTIVEANKTFITTYPVLYDALYVVGGSPEHEAKFKQDVMDFLDEAYKHYKPIGIATTATNYIQTSDTNNLEGVVFAVNNPDFGKDFISAIAQQRFWKRQ</sequence>
<comment type="function">
    <text evidence="9">Decomposes hydrogen peroxide into water and oxygen; serves to protect cells from the toxic effects of hydrogen peroxide.</text>
</comment>
<dbReference type="InterPro" id="IPR010582">
    <property type="entry name" value="Catalase_immune_responsive"/>
</dbReference>
<name>A0ABN0Z170_9BACI</name>
<comment type="similarity">
    <text evidence="9">Belongs to the catalase family.</text>
</comment>